<dbReference type="EMBL" id="OBEA01000003">
    <property type="protein sequence ID" value="SNY50416.1"/>
    <property type="molecule type" value="Genomic_DNA"/>
</dbReference>
<dbReference type="InterPro" id="IPR036737">
    <property type="entry name" value="OmpA-like_sf"/>
</dbReference>
<evidence type="ECO:0000256" key="6">
    <source>
        <dbReference type="SAM" id="SignalP"/>
    </source>
</evidence>
<feature type="signal peptide" evidence="6">
    <location>
        <begin position="1"/>
        <end position="23"/>
    </location>
</feature>
<dbReference type="SUPFAM" id="SSF103088">
    <property type="entry name" value="OmpA-like"/>
    <property type="match status" value="1"/>
</dbReference>
<dbReference type="InterPro" id="IPR006664">
    <property type="entry name" value="OMP_bac"/>
</dbReference>
<dbReference type="GO" id="GO:0009279">
    <property type="term" value="C:cell outer membrane"/>
    <property type="evidence" value="ECO:0007669"/>
    <property type="project" value="UniProtKB-SubCell"/>
</dbReference>
<dbReference type="RefSeq" id="WP_097145575.1">
    <property type="nucleotide sequence ID" value="NZ_OBEA01000003.1"/>
</dbReference>
<feature type="domain" description="OmpA-like" evidence="7">
    <location>
        <begin position="487"/>
        <end position="604"/>
    </location>
</feature>
<sequence>MRLSAIAILAGSFLAAAAGSLVAAGFAVSMIEDNSEISVRHALDDNGLSWAEVAADGLQVVLSGVAPTEARRFSAKSVASTVVDASRVIDRMEVQSRTGIAPPRFSVEILRNGPELSLIGLIPMQYDRDGLVERAQKLRGVAEVSDLLQTADYPVPEGWGDTVDYALDALRLLPQSKISLTANTVSITAMSQSTEERRRLQSELTRDAGTEIALNLDISAPRPIVAPYTLRFVLDEDGARFDACTADTEAARKTILDSARALGAPATAGCLIGLGVPSSDWADASAQSIRALGRLGGGTVSFSDADISLIAAEGTDPALFDEVVGTLENTLPEVYALHAVLPEVPDAEAEGPPEFLATLSPEGLLQIRGRLGDELTKRAVESLARARFGSENVYSAARLEEGLPETWPLRVLTALDALSQLSNGAVTVTPDEVSVRGNTGNAEASDQIARLLGEKLGNAETYAIEVTYQEKLDPVASIPTPEECLANLQAIQDDGAKINFEPGSTNVASDSLDLLDQMAEVLKECPNLALEIGGHTDSQGREEMNLNLSQQRAQAILNELRLRRVLTRTFVAQGYGESQPIADNGTEEGREANRRIEFRLIDADADADAGSDAEADEGKEDASDASAGSDGAEALEEQDASGEAAAEAGSGDEAADGNDTASAEEASEADSASQDEGTETEAASEDEGSDAAPSEDENTAPADAAAGVLESAQAIAEAVAGTGGN</sequence>
<dbReference type="PROSITE" id="PS51123">
    <property type="entry name" value="OMPA_2"/>
    <property type="match status" value="1"/>
</dbReference>
<dbReference type="Proteomes" id="UP000231655">
    <property type="component" value="Unassembled WGS sequence"/>
</dbReference>
<feature type="compositionally biased region" description="Acidic residues" evidence="5">
    <location>
        <begin position="603"/>
        <end position="619"/>
    </location>
</feature>
<dbReference type="PANTHER" id="PTHR30329:SF21">
    <property type="entry name" value="LIPOPROTEIN YIAD-RELATED"/>
    <property type="match status" value="1"/>
</dbReference>
<evidence type="ECO:0000256" key="5">
    <source>
        <dbReference type="SAM" id="MobiDB-lite"/>
    </source>
</evidence>
<evidence type="ECO:0000259" key="7">
    <source>
        <dbReference type="PROSITE" id="PS51123"/>
    </source>
</evidence>
<gene>
    <name evidence="8" type="ORF">SAMN06297129_1826</name>
</gene>
<dbReference type="Pfam" id="PF00691">
    <property type="entry name" value="OmpA"/>
    <property type="match status" value="1"/>
</dbReference>
<organism evidence="8 9">
    <name type="scientific">Pseudooceanicola antarcticus</name>
    <dbReference type="NCBI Taxonomy" id="1247613"/>
    <lineage>
        <taxon>Bacteria</taxon>
        <taxon>Pseudomonadati</taxon>
        <taxon>Pseudomonadota</taxon>
        <taxon>Alphaproteobacteria</taxon>
        <taxon>Rhodobacterales</taxon>
        <taxon>Paracoccaceae</taxon>
        <taxon>Pseudooceanicola</taxon>
    </lineage>
</organism>
<feature type="chain" id="PRO_5012289702" evidence="6">
    <location>
        <begin position="24"/>
        <end position="725"/>
    </location>
</feature>
<dbReference type="InterPro" id="IPR006665">
    <property type="entry name" value="OmpA-like"/>
</dbReference>
<evidence type="ECO:0000256" key="3">
    <source>
        <dbReference type="ARBA" id="ARBA00023237"/>
    </source>
</evidence>
<feature type="compositionally biased region" description="Low complexity" evidence="5">
    <location>
        <begin position="641"/>
        <end position="652"/>
    </location>
</feature>
<dbReference type="Gene3D" id="3.40.1520.20">
    <property type="match status" value="2"/>
</dbReference>
<keyword evidence="6" id="KW-0732">Signal</keyword>
<dbReference type="Gene3D" id="3.30.1330.60">
    <property type="entry name" value="OmpA-like domain"/>
    <property type="match status" value="1"/>
</dbReference>
<proteinExistence type="predicted"/>
<evidence type="ECO:0000313" key="8">
    <source>
        <dbReference type="EMBL" id="SNY50416.1"/>
    </source>
</evidence>
<protein>
    <submittedName>
        <fullName evidence="8">OmpA-OmpF porin, OOP family</fullName>
    </submittedName>
</protein>
<feature type="region of interest" description="Disordered" evidence="5">
    <location>
        <begin position="603"/>
        <end position="709"/>
    </location>
</feature>
<evidence type="ECO:0000256" key="2">
    <source>
        <dbReference type="ARBA" id="ARBA00023136"/>
    </source>
</evidence>
<dbReference type="PRINTS" id="PR01021">
    <property type="entry name" value="OMPADOMAIN"/>
</dbReference>
<reference evidence="8 9" key="1">
    <citation type="submission" date="2017-09" db="EMBL/GenBank/DDBJ databases">
        <authorList>
            <person name="Ehlers B."/>
            <person name="Leendertz F.H."/>
        </authorList>
    </citation>
    <scope>NUCLEOTIDE SEQUENCE [LARGE SCALE GENOMIC DNA]</scope>
    <source>
        <strain evidence="8 9">CGMCC 1.12662</strain>
    </source>
</reference>
<evidence type="ECO:0000313" key="9">
    <source>
        <dbReference type="Proteomes" id="UP000231655"/>
    </source>
</evidence>
<keyword evidence="2 4" id="KW-0472">Membrane</keyword>
<keyword evidence="3" id="KW-0998">Cell outer membrane</keyword>
<dbReference type="PANTHER" id="PTHR30329">
    <property type="entry name" value="STATOR ELEMENT OF FLAGELLAR MOTOR COMPLEX"/>
    <property type="match status" value="1"/>
</dbReference>
<dbReference type="InterPro" id="IPR050330">
    <property type="entry name" value="Bact_OuterMem_StrucFunc"/>
</dbReference>
<evidence type="ECO:0000256" key="4">
    <source>
        <dbReference type="PROSITE-ProRule" id="PRU00473"/>
    </source>
</evidence>
<comment type="subcellular location">
    <subcellularLocation>
        <location evidence="1">Cell outer membrane</location>
    </subcellularLocation>
</comment>
<dbReference type="CDD" id="cd07185">
    <property type="entry name" value="OmpA_C-like"/>
    <property type="match status" value="1"/>
</dbReference>
<feature type="compositionally biased region" description="Low complexity" evidence="5">
    <location>
        <begin position="661"/>
        <end position="675"/>
    </location>
</feature>
<feature type="compositionally biased region" description="Acidic residues" evidence="5">
    <location>
        <begin position="676"/>
        <end position="698"/>
    </location>
</feature>
<evidence type="ECO:0000256" key="1">
    <source>
        <dbReference type="ARBA" id="ARBA00004442"/>
    </source>
</evidence>
<dbReference type="AlphaFoldDB" id="A0A285ITJ0"/>
<accession>A0A285ITJ0</accession>
<name>A0A285ITJ0_9RHOB</name>